<evidence type="ECO:0000256" key="7">
    <source>
        <dbReference type="PROSITE-ProRule" id="PRU01373"/>
    </source>
</evidence>
<reference evidence="10 11" key="1">
    <citation type="submission" date="2024-10" db="EMBL/GenBank/DDBJ databases">
        <title>The Natural Products Discovery Center: Release of the First 8490 Sequenced Strains for Exploring Actinobacteria Biosynthetic Diversity.</title>
        <authorList>
            <person name="Kalkreuter E."/>
            <person name="Kautsar S.A."/>
            <person name="Yang D."/>
            <person name="Bader C.D."/>
            <person name="Teijaro C.N."/>
            <person name="Fluegel L."/>
            <person name="Davis C.M."/>
            <person name="Simpson J.R."/>
            <person name="Lauterbach L."/>
            <person name="Steele A.D."/>
            <person name="Gui C."/>
            <person name="Meng S."/>
            <person name="Li G."/>
            <person name="Viehrig K."/>
            <person name="Ye F."/>
            <person name="Su P."/>
            <person name="Kiefer A.F."/>
            <person name="Nichols A."/>
            <person name="Cepeda A.J."/>
            <person name="Yan W."/>
            <person name="Fan B."/>
            <person name="Jiang Y."/>
            <person name="Adhikari A."/>
            <person name="Zheng C.-J."/>
            <person name="Schuster L."/>
            <person name="Cowan T.M."/>
            <person name="Smanski M.J."/>
            <person name="Chevrette M.G."/>
            <person name="De Carvalho L.P.S."/>
            <person name="Shen B."/>
        </authorList>
    </citation>
    <scope>NUCLEOTIDE SEQUENCE [LARGE SCALE GENOMIC DNA]</scope>
    <source>
        <strain evidence="10 11">NPDC049639</strain>
    </source>
</reference>
<feature type="region of interest" description="Disordered" evidence="8">
    <location>
        <begin position="24"/>
        <end position="49"/>
    </location>
</feature>
<keyword evidence="6 7" id="KW-0961">Cell wall biogenesis/degradation</keyword>
<organism evidence="10 11">
    <name type="scientific">Spongisporangium articulatum</name>
    <dbReference type="NCBI Taxonomy" id="3362603"/>
    <lineage>
        <taxon>Bacteria</taxon>
        <taxon>Bacillati</taxon>
        <taxon>Actinomycetota</taxon>
        <taxon>Actinomycetes</taxon>
        <taxon>Kineosporiales</taxon>
        <taxon>Kineosporiaceae</taxon>
        <taxon>Spongisporangium</taxon>
    </lineage>
</organism>
<evidence type="ECO:0000256" key="4">
    <source>
        <dbReference type="ARBA" id="ARBA00022984"/>
    </source>
</evidence>
<dbReference type="Pfam" id="PF17964">
    <property type="entry name" value="Big_10"/>
    <property type="match status" value="1"/>
</dbReference>
<dbReference type="Proteomes" id="UP001612915">
    <property type="component" value="Unassembled WGS sequence"/>
</dbReference>
<evidence type="ECO:0000256" key="2">
    <source>
        <dbReference type="ARBA" id="ARBA00022679"/>
    </source>
</evidence>
<dbReference type="CDD" id="cd13432">
    <property type="entry name" value="LDT_IgD_like_2"/>
    <property type="match status" value="1"/>
</dbReference>
<dbReference type="InterPro" id="IPR050979">
    <property type="entry name" value="LD-transpeptidase"/>
</dbReference>
<dbReference type="RefSeq" id="WP_398284083.1">
    <property type="nucleotide sequence ID" value="NZ_JBITLV010000007.1"/>
</dbReference>
<sequence length="387" mass="41306">MQYRSLTLVGVVVTLVAGLTACGPGEDGAAGPKPQTVSSPAAKIDIAPGDGTRKWRLDKPIAISVLDGTLASVSVTSKGHALDGQLSPDQRSWKSIGVLKPGAEYTVSVAAANQDGLKATSTSSFTTLSPSARAQVWMQPAAGSTVGVGMPVVLNFSAPVAKSRQAAVEKGLSVTSDPLVEGDWKWMTAQQVQWRPKAYWPSGVKVKVRADLAGVELAKGVWGASKTAKTDFTIGSEMISTVDVDKHTMTVRRGGKVIRTIPITTGKAGYETRNGVKVIMTHEATRRMDAASTGTDPDDPEYYNILVHYAMRLTYSGEFLHAAPWSVGSQGRANVSHGCTGMSMSNAQWMFDHSKIGDVVVYKNSKRPLEWGNGFTAWDVSYDKWTA</sequence>
<dbReference type="InterPro" id="IPR038063">
    <property type="entry name" value="Transpep_catalytic_dom"/>
</dbReference>
<accession>A0ABW8ASY1</accession>
<dbReference type="EMBL" id="JBITLV010000007">
    <property type="protein sequence ID" value="MFI7589497.1"/>
    <property type="molecule type" value="Genomic_DNA"/>
</dbReference>
<evidence type="ECO:0000313" key="10">
    <source>
        <dbReference type="EMBL" id="MFI7589497.1"/>
    </source>
</evidence>
<evidence type="ECO:0000256" key="3">
    <source>
        <dbReference type="ARBA" id="ARBA00022960"/>
    </source>
</evidence>
<feature type="active site" description="Nucleophile" evidence="7">
    <location>
        <position position="339"/>
    </location>
</feature>
<feature type="active site" description="Proton donor/acceptor" evidence="7">
    <location>
        <position position="321"/>
    </location>
</feature>
<dbReference type="InterPro" id="IPR005490">
    <property type="entry name" value="LD_TPept_cat_dom"/>
</dbReference>
<evidence type="ECO:0000259" key="9">
    <source>
        <dbReference type="PROSITE" id="PS52029"/>
    </source>
</evidence>
<gene>
    <name evidence="10" type="ORF">ACIB24_20725</name>
</gene>
<proteinExistence type="predicted"/>
<keyword evidence="2" id="KW-0808">Transferase</keyword>
<feature type="domain" description="L,D-TPase catalytic" evidence="9">
    <location>
        <begin position="238"/>
        <end position="363"/>
    </location>
</feature>
<protein>
    <submittedName>
        <fullName evidence="10">Ig-like domain-containing protein</fullName>
    </submittedName>
</protein>
<dbReference type="PROSITE" id="PS52029">
    <property type="entry name" value="LD_TPASE"/>
    <property type="match status" value="1"/>
</dbReference>
<comment type="caution">
    <text evidence="10">The sequence shown here is derived from an EMBL/GenBank/DDBJ whole genome shotgun (WGS) entry which is preliminary data.</text>
</comment>
<dbReference type="Gene3D" id="2.60.40.3710">
    <property type="match status" value="1"/>
</dbReference>
<evidence type="ECO:0000256" key="5">
    <source>
        <dbReference type="ARBA" id="ARBA00023315"/>
    </source>
</evidence>
<name>A0ABW8ASY1_9ACTN</name>
<evidence type="ECO:0000256" key="6">
    <source>
        <dbReference type="ARBA" id="ARBA00023316"/>
    </source>
</evidence>
<dbReference type="PANTHER" id="PTHR30582:SF2">
    <property type="entry name" value="L,D-TRANSPEPTIDASE YCIB-RELATED"/>
    <property type="match status" value="1"/>
</dbReference>
<dbReference type="InterPro" id="IPR041280">
    <property type="entry name" value="Big_10"/>
</dbReference>
<keyword evidence="5" id="KW-0012">Acyltransferase</keyword>
<dbReference type="Pfam" id="PF03734">
    <property type="entry name" value="YkuD"/>
    <property type="match status" value="1"/>
</dbReference>
<evidence type="ECO:0000313" key="11">
    <source>
        <dbReference type="Proteomes" id="UP001612915"/>
    </source>
</evidence>
<evidence type="ECO:0000256" key="1">
    <source>
        <dbReference type="ARBA" id="ARBA00004752"/>
    </source>
</evidence>
<dbReference type="PANTHER" id="PTHR30582">
    <property type="entry name" value="L,D-TRANSPEPTIDASE"/>
    <property type="match status" value="1"/>
</dbReference>
<dbReference type="PROSITE" id="PS51257">
    <property type="entry name" value="PROKAR_LIPOPROTEIN"/>
    <property type="match status" value="1"/>
</dbReference>
<keyword evidence="4 7" id="KW-0573">Peptidoglycan synthesis</keyword>
<keyword evidence="11" id="KW-1185">Reference proteome</keyword>
<evidence type="ECO:0000256" key="8">
    <source>
        <dbReference type="SAM" id="MobiDB-lite"/>
    </source>
</evidence>
<dbReference type="Gene3D" id="2.60.40.3780">
    <property type="match status" value="1"/>
</dbReference>
<keyword evidence="3 7" id="KW-0133">Cell shape</keyword>
<dbReference type="SUPFAM" id="SSF141523">
    <property type="entry name" value="L,D-transpeptidase catalytic domain-like"/>
    <property type="match status" value="1"/>
</dbReference>
<comment type="pathway">
    <text evidence="1 7">Cell wall biogenesis; peptidoglycan biosynthesis.</text>
</comment>
<dbReference type="CDD" id="cd16913">
    <property type="entry name" value="YkuD_like"/>
    <property type="match status" value="1"/>
</dbReference>
<dbReference type="Gene3D" id="2.40.440.10">
    <property type="entry name" value="L,D-transpeptidase catalytic domain-like"/>
    <property type="match status" value="1"/>
</dbReference>